<gene>
    <name evidence="1" type="ORF">QAD02_003339</name>
</gene>
<evidence type="ECO:0000313" key="2">
    <source>
        <dbReference type="Proteomes" id="UP001239111"/>
    </source>
</evidence>
<keyword evidence="2" id="KW-1185">Reference proteome</keyword>
<name>A0ACC2NLK2_9HYME</name>
<organism evidence="1 2">
    <name type="scientific">Eretmocerus hayati</name>
    <dbReference type="NCBI Taxonomy" id="131215"/>
    <lineage>
        <taxon>Eukaryota</taxon>
        <taxon>Metazoa</taxon>
        <taxon>Ecdysozoa</taxon>
        <taxon>Arthropoda</taxon>
        <taxon>Hexapoda</taxon>
        <taxon>Insecta</taxon>
        <taxon>Pterygota</taxon>
        <taxon>Neoptera</taxon>
        <taxon>Endopterygota</taxon>
        <taxon>Hymenoptera</taxon>
        <taxon>Apocrita</taxon>
        <taxon>Proctotrupomorpha</taxon>
        <taxon>Chalcidoidea</taxon>
        <taxon>Aphelinidae</taxon>
        <taxon>Aphelininae</taxon>
        <taxon>Eretmocerus</taxon>
    </lineage>
</organism>
<comment type="caution">
    <text evidence="1">The sequence shown here is derived from an EMBL/GenBank/DDBJ whole genome shotgun (WGS) entry which is preliminary data.</text>
</comment>
<protein>
    <submittedName>
        <fullName evidence="1">Uncharacterized protein</fullName>
    </submittedName>
</protein>
<dbReference type="Proteomes" id="UP001239111">
    <property type="component" value="Chromosome 3"/>
</dbReference>
<proteinExistence type="predicted"/>
<evidence type="ECO:0000313" key="1">
    <source>
        <dbReference type="EMBL" id="KAJ8672080.1"/>
    </source>
</evidence>
<dbReference type="EMBL" id="CM056743">
    <property type="protein sequence ID" value="KAJ8672080.1"/>
    <property type="molecule type" value="Genomic_DNA"/>
</dbReference>
<reference evidence="1" key="1">
    <citation type="submission" date="2023-04" db="EMBL/GenBank/DDBJ databases">
        <title>A chromosome-level genome assembly of the parasitoid wasp Eretmocerus hayati.</title>
        <authorList>
            <person name="Zhong Y."/>
            <person name="Liu S."/>
            <person name="Liu Y."/>
        </authorList>
    </citation>
    <scope>NUCLEOTIDE SEQUENCE</scope>
    <source>
        <strain evidence="1">ZJU_SS_LIU_2023</strain>
    </source>
</reference>
<sequence>MLLTLVCCKLAAGDEAPSAGCLHRRGRRRCSGSGRPGAVVGVTSCGDLSAEGADDLGPTAQVGRSSHLCNDPIYPTLTELLKQIDKDCTEQFRELNRKLGSMSKRVGKLEKKVEAFGSTPATVVNSTHDEVSKYLKPATMEKFQDLEDMLKHSQFYNELRPYCNLILILVKTKSRSLHKHDWTKRRTGPP</sequence>
<accession>A0ACC2NLK2</accession>